<dbReference type="Proteomes" id="UP000485621">
    <property type="component" value="Unassembled WGS sequence"/>
</dbReference>
<accession>A0A1V5ZHG0</accession>
<protein>
    <submittedName>
        <fullName evidence="1">Uncharacterized protein</fullName>
    </submittedName>
</protein>
<gene>
    <name evidence="1" type="ORF">BWY04_01556</name>
</gene>
<sequence>MKHFFLTIILTSLYGMNLIAQSDNIIYRYFFQVDSTYVMVDDSKDNWFTIEFKADTLFQNEDNRIIYNNKKLLQVNVIPFSEILPNQKKSITIPKALQAYKKWELDYQQKELRTKLKSGEEFYYRDNKPFLIWWHKNPPETKKNTSDNNEKEYDSETGTFVDVKTLNVTHMLCLNFSIYGRKNVALTIPVFEDENLKEEIDKLKDVANSLRIYGGNIDMDVLVDIKHLKENYVLRDSLNILELVVPDWLNVIKPPYDNSFSATFPERYEVVNAMIIKWEYKSDSLSFNDFVNRTKVPHEERPNYKLIEKNDSTLKYFYTSENGWFHQQNVYLKGDSIYCFINFTATRNTYDYNIDKFEEIIKNIKLK</sequence>
<name>A0A1V5ZHG0_9BACT</name>
<organism evidence="1">
    <name type="scientific">candidate division CPR1 bacterium ADurb.Bin160</name>
    <dbReference type="NCBI Taxonomy" id="1852826"/>
    <lineage>
        <taxon>Bacteria</taxon>
        <taxon>candidate division CPR1</taxon>
    </lineage>
</organism>
<dbReference type="Gene3D" id="3.40.1000.10">
    <property type="entry name" value="Mog1/PsbP, alpha/beta/alpha sandwich"/>
    <property type="match status" value="1"/>
</dbReference>
<comment type="caution">
    <text evidence="1">The sequence shown here is derived from an EMBL/GenBank/DDBJ whole genome shotgun (WGS) entry which is preliminary data.</text>
</comment>
<dbReference type="AlphaFoldDB" id="A0A1V5ZHG0"/>
<reference evidence="1" key="1">
    <citation type="submission" date="2017-02" db="EMBL/GenBank/DDBJ databases">
        <title>Delving into the versatile metabolic prowess of the omnipresent phylum Bacteroidetes.</title>
        <authorList>
            <person name="Nobu M.K."/>
            <person name="Mei R."/>
            <person name="Narihiro T."/>
            <person name="Kuroda K."/>
            <person name="Liu W.-T."/>
        </authorList>
    </citation>
    <scope>NUCLEOTIDE SEQUENCE</scope>
    <source>
        <strain evidence="1">ADurb.Bin160</strain>
    </source>
</reference>
<proteinExistence type="predicted"/>
<evidence type="ECO:0000313" key="1">
    <source>
        <dbReference type="EMBL" id="OQB39590.1"/>
    </source>
</evidence>
<dbReference type="EMBL" id="MWDB01000086">
    <property type="protein sequence ID" value="OQB39590.1"/>
    <property type="molecule type" value="Genomic_DNA"/>
</dbReference>